<dbReference type="EMBL" id="WOWK01000056">
    <property type="protein sequence ID" value="KAF0322963.1"/>
    <property type="molecule type" value="Genomic_DNA"/>
</dbReference>
<gene>
    <name evidence="1" type="ORF">GQ607_009726</name>
</gene>
<protein>
    <submittedName>
        <fullName evidence="1">Uncharacterized protein</fullName>
    </submittedName>
</protein>
<dbReference type="AlphaFoldDB" id="A0A8H3W7W4"/>
<organism evidence="1 2">
    <name type="scientific">Colletotrichum asianum</name>
    <dbReference type="NCBI Taxonomy" id="702518"/>
    <lineage>
        <taxon>Eukaryota</taxon>
        <taxon>Fungi</taxon>
        <taxon>Dikarya</taxon>
        <taxon>Ascomycota</taxon>
        <taxon>Pezizomycotina</taxon>
        <taxon>Sordariomycetes</taxon>
        <taxon>Hypocreomycetidae</taxon>
        <taxon>Glomerellales</taxon>
        <taxon>Glomerellaceae</taxon>
        <taxon>Colletotrichum</taxon>
        <taxon>Colletotrichum gloeosporioides species complex</taxon>
    </lineage>
</organism>
<evidence type="ECO:0000313" key="2">
    <source>
        <dbReference type="Proteomes" id="UP000434172"/>
    </source>
</evidence>
<name>A0A8H3W7W4_9PEZI</name>
<reference evidence="1 2" key="1">
    <citation type="submission" date="2019-12" db="EMBL/GenBank/DDBJ databases">
        <title>A genome sequence resource for the geographically widespread anthracnose pathogen Colletotrichum asianum.</title>
        <authorList>
            <person name="Meng Y."/>
        </authorList>
    </citation>
    <scope>NUCLEOTIDE SEQUENCE [LARGE SCALE GENOMIC DNA]</scope>
    <source>
        <strain evidence="1 2">ICMP 18580</strain>
    </source>
</reference>
<keyword evidence="2" id="KW-1185">Reference proteome</keyword>
<feature type="non-terminal residue" evidence="1">
    <location>
        <position position="1"/>
    </location>
</feature>
<accession>A0A8H3W7W4</accession>
<evidence type="ECO:0000313" key="1">
    <source>
        <dbReference type="EMBL" id="KAF0322963.1"/>
    </source>
</evidence>
<sequence>GISRGLLRVRVRVRRPGEKPDSVRHKLPKRVKRQAPPRYHIKETNPPRGTGVKLLFWRPKHPVFCRMSLSGLPMSCSTQKKSLSNHCRAIGRLENGSGEWLL</sequence>
<dbReference type="Proteomes" id="UP000434172">
    <property type="component" value="Unassembled WGS sequence"/>
</dbReference>
<comment type="caution">
    <text evidence="1">The sequence shown here is derived from an EMBL/GenBank/DDBJ whole genome shotgun (WGS) entry which is preliminary data.</text>
</comment>
<proteinExistence type="predicted"/>